<dbReference type="EMBL" id="CP021383">
    <property type="protein sequence ID" value="ARU51994.1"/>
    <property type="molecule type" value="Genomic_DNA"/>
</dbReference>
<evidence type="ECO:0000256" key="2">
    <source>
        <dbReference type="SAM" id="Phobius"/>
    </source>
</evidence>
<feature type="compositionally biased region" description="Low complexity" evidence="1">
    <location>
        <begin position="47"/>
        <end position="56"/>
    </location>
</feature>
<dbReference type="KEGG" id="cceu:CBR64_11400"/>
<dbReference type="RefSeq" id="WP_087471010.1">
    <property type="nucleotide sequence ID" value="NZ_CP021383.1"/>
</dbReference>
<evidence type="ECO:0000256" key="1">
    <source>
        <dbReference type="SAM" id="MobiDB-lite"/>
    </source>
</evidence>
<dbReference type="Pfam" id="PF12277">
    <property type="entry name" value="DUF3618"/>
    <property type="match status" value="1"/>
</dbReference>
<feature type="transmembrane region" description="Helical" evidence="2">
    <location>
        <begin position="81"/>
        <end position="98"/>
    </location>
</feature>
<evidence type="ECO:0000313" key="4">
    <source>
        <dbReference type="Proteomes" id="UP000196228"/>
    </source>
</evidence>
<keyword evidence="2" id="KW-0812">Transmembrane</keyword>
<protein>
    <recommendedName>
        <fullName evidence="5">DUF3618 domain-containing protein</fullName>
    </recommendedName>
</protein>
<proteinExistence type="predicted"/>
<evidence type="ECO:0008006" key="5">
    <source>
        <dbReference type="Google" id="ProtNLM"/>
    </source>
</evidence>
<accession>A0A1Y0HXL2</accession>
<dbReference type="OrthoDB" id="5149587at2"/>
<feature type="region of interest" description="Disordered" evidence="1">
    <location>
        <begin position="47"/>
        <end position="75"/>
    </location>
</feature>
<dbReference type="InterPro" id="IPR022062">
    <property type="entry name" value="DUF3618"/>
</dbReference>
<evidence type="ECO:0000313" key="3">
    <source>
        <dbReference type="EMBL" id="ARU51994.1"/>
    </source>
</evidence>
<sequence length="102" mass="10632">MSGTDGAPVPPLTQSQLEDEIARTRAELAGTIDELTTRLDPRVQAKQAAQQAKQAATDTGAFLTGGGLPEEDPDRSRNVKLLLGAVVAGVALVAAAILRRRS</sequence>
<dbReference type="AlphaFoldDB" id="A0A1Y0HXL2"/>
<keyword evidence="2" id="KW-0472">Membrane</keyword>
<organism evidence="3 4">
    <name type="scientific">Cellulosimicrobium cellulans</name>
    <name type="common">Arthrobacter luteus</name>
    <dbReference type="NCBI Taxonomy" id="1710"/>
    <lineage>
        <taxon>Bacteria</taxon>
        <taxon>Bacillati</taxon>
        <taxon>Actinomycetota</taxon>
        <taxon>Actinomycetes</taxon>
        <taxon>Micrococcales</taxon>
        <taxon>Promicromonosporaceae</taxon>
        <taxon>Cellulosimicrobium</taxon>
    </lineage>
</organism>
<gene>
    <name evidence="3" type="ORF">CBR64_11400</name>
</gene>
<keyword evidence="2" id="KW-1133">Transmembrane helix</keyword>
<dbReference type="Proteomes" id="UP000196228">
    <property type="component" value="Chromosome"/>
</dbReference>
<reference evidence="3 4" key="1">
    <citation type="submission" date="2017-05" db="EMBL/GenBank/DDBJ databases">
        <authorList>
            <person name="Song R."/>
            <person name="Chenine A.L."/>
            <person name="Ruprecht R.M."/>
        </authorList>
    </citation>
    <scope>NUCLEOTIDE SEQUENCE [LARGE SCALE GENOMIC DNA]</scope>
    <source>
        <strain evidence="3 4">PSBB019</strain>
    </source>
</reference>
<name>A0A1Y0HXL2_CELCE</name>